<keyword evidence="3" id="KW-0547">Nucleotide-binding</keyword>
<gene>
    <name evidence="6" type="ORF">H8716_06415</name>
</gene>
<comment type="caution">
    <text evidence="6">The sequence shown here is derived from an EMBL/GenBank/DDBJ whole genome shotgun (WGS) entry which is preliminary data.</text>
</comment>
<proteinExistence type="inferred from homology"/>
<name>A0ABR7N8J0_9FIRM</name>
<evidence type="ECO:0000313" key="7">
    <source>
        <dbReference type="Proteomes" id="UP000657421"/>
    </source>
</evidence>
<dbReference type="InterPro" id="IPR050153">
    <property type="entry name" value="Metal_Ion_Import_ABC"/>
</dbReference>
<evidence type="ECO:0000313" key="6">
    <source>
        <dbReference type="EMBL" id="MBC8572718.1"/>
    </source>
</evidence>
<dbReference type="SUPFAM" id="SSF52540">
    <property type="entry name" value="P-loop containing nucleoside triphosphate hydrolases"/>
    <property type="match status" value="1"/>
</dbReference>
<keyword evidence="7" id="KW-1185">Reference proteome</keyword>
<dbReference type="GO" id="GO:0005524">
    <property type="term" value="F:ATP binding"/>
    <property type="evidence" value="ECO:0007669"/>
    <property type="project" value="UniProtKB-KW"/>
</dbReference>
<comment type="similarity">
    <text evidence="1">Belongs to the ABC transporter superfamily.</text>
</comment>
<dbReference type="Proteomes" id="UP000657421">
    <property type="component" value="Unassembled WGS sequence"/>
</dbReference>
<dbReference type="InterPro" id="IPR017871">
    <property type="entry name" value="ABC_transporter-like_CS"/>
</dbReference>
<dbReference type="PANTHER" id="PTHR42734:SF6">
    <property type="entry name" value="MOLYBDATE IMPORT ATP-BINDING PROTEIN MOLC"/>
    <property type="match status" value="1"/>
</dbReference>
<dbReference type="Gene3D" id="3.40.50.300">
    <property type="entry name" value="P-loop containing nucleotide triphosphate hydrolases"/>
    <property type="match status" value="1"/>
</dbReference>
<evidence type="ECO:0000256" key="1">
    <source>
        <dbReference type="ARBA" id="ARBA00005417"/>
    </source>
</evidence>
<dbReference type="EMBL" id="JACRSZ010000005">
    <property type="protein sequence ID" value="MBC8572718.1"/>
    <property type="molecule type" value="Genomic_DNA"/>
</dbReference>
<accession>A0ABR7N8J0</accession>
<evidence type="ECO:0000259" key="5">
    <source>
        <dbReference type="PROSITE" id="PS50893"/>
    </source>
</evidence>
<dbReference type="PROSITE" id="PS50893">
    <property type="entry name" value="ABC_TRANSPORTER_2"/>
    <property type="match status" value="1"/>
</dbReference>
<dbReference type="CDD" id="cd03214">
    <property type="entry name" value="ABC_Iron-Siderophores_B12_Hemin"/>
    <property type="match status" value="1"/>
</dbReference>
<evidence type="ECO:0000256" key="2">
    <source>
        <dbReference type="ARBA" id="ARBA00022448"/>
    </source>
</evidence>
<evidence type="ECO:0000256" key="3">
    <source>
        <dbReference type="ARBA" id="ARBA00022741"/>
    </source>
</evidence>
<feature type="domain" description="ABC transporter" evidence="5">
    <location>
        <begin position="2"/>
        <end position="236"/>
    </location>
</feature>
<reference evidence="6 7" key="1">
    <citation type="submission" date="2020-08" db="EMBL/GenBank/DDBJ databases">
        <title>Genome public.</title>
        <authorList>
            <person name="Liu C."/>
            <person name="Sun Q."/>
        </authorList>
    </citation>
    <scope>NUCLEOTIDE SEQUENCE [LARGE SCALE GENOMIC DNA]</scope>
    <source>
        <strain evidence="6 7">NSJ-46</strain>
    </source>
</reference>
<dbReference type="PANTHER" id="PTHR42734">
    <property type="entry name" value="METAL TRANSPORT SYSTEM ATP-BINDING PROTEIN TM_0124-RELATED"/>
    <property type="match status" value="1"/>
</dbReference>
<dbReference type="RefSeq" id="WP_249307747.1">
    <property type="nucleotide sequence ID" value="NZ_JACRSZ010000005.1"/>
</dbReference>
<dbReference type="Pfam" id="PF00005">
    <property type="entry name" value="ABC_tran"/>
    <property type="match status" value="1"/>
</dbReference>
<keyword evidence="4 6" id="KW-0067">ATP-binding</keyword>
<dbReference type="PROSITE" id="PS00211">
    <property type="entry name" value="ABC_TRANSPORTER_1"/>
    <property type="match status" value="1"/>
</dbReference>
<keyword evidence="2" id="KW-0813">Transport</keyword>
<dbReference type="InterPro" id="IPR027417">
    <property type="entry name" value="P-loop_NTPase"/>
</dbReference>
<dbReference type="InterPro" id="IPR003439">
    <property type="entry name" value="ABC_transporter-like_ATP-bd"/>
</dbReference>
<evidence type="ECO:0000256" key="4">
    <source>
        <dbReference type="ARBA" id="ARBA00022840"/>
    </source>
</evidence>
<dbReference type="SMART" id="SM00382">
    <property type="entry name" value="AAA"/>
    <property type="match status" value="1"/>
</dbReference>
<protein>
    <submittedName>
        <fullName evidence="6">ABC transporter ATP-binding protein</fullName>
    </submittedName>
</protein>
<dbReference type="InterPro" id="IPR003593">
    <property type="entry name" value="AAA+_ATPase"/>
</dbReference>
<organism evidence="6 7">
    <name type="scientific">Jingyaoa shaoxingensis</name>
    <dbReference type="NCBI Taxonomy" id="2763671"/>
    <lineage>
        <taxon>Bacteria</taxon>
        <taxon>Bacillati</taxon>
        <taxon>Bacillota</taxon>
        <taxon>Clostridia</taxon>
        <taxon>Lachnospirales</taxon>
        <taxon>Lachnospiraceae</taxon>
        <taxon>Jingyaoa</taxon>
    </lineage>
</organism>
<sequence length="250" mass="27701">MIHAENVNFSYHTDESVLKAVCLKEEAGHCIALLGNNGVGKSTFLKCFNRILRPDSGTVLVENLNISKASRKEIALTLAYVEQHTSSGRLTVYDTVLLGRKPHMKMTPSEEDYAVVDNAIERLHLTDLKLRYTDELSGGELQKVMLARALAQQPKVLLLDEPTASLDIYNQHEVMKIAAGIASEDNMTVIIVIHDLNLALKYCDRFLLMHDGKSFDYGDVSVITSENIKAVYGVNAVITEVDGNKIVIVK</sequence>